<evidence type="ECO:0000313" key="3">
    <source>
        <dbReference type="Proteomes" id="UP000007819"/>
    </source>
</evidence>
<dbReference type="InterPro" id="IPR006580">
    <property type="entry name" value="Znf_TTF"/>
</dbReference>
<reference evidence="2" key="2">
    <citation type="submission" date="2022-06" db="UniProtKB">
        <authorList>
            <consortium name="EnsemblMetazoa"/>
        </authorList>
    </citation>
    <scope>IDENTIFICATION</scope>
</reference>
<dbReference type="PANTHER" id="PTHR45749">
    <property type="match status" value="1"/>
</dbReference>
<dbReference type="Proteomes" id="UP000007819">
    <property type="component" value="Unassembled WGS sequence"/>
</dbReference>
<organism evidence="2 3">
    <name type="scientific">Acyrthosiphon pisum</name>
    <name type="common">Pea aphid</name>
    <dbReference type="NCBI Taxonomy" id="7029"/>
    <lineage>
        <taxon>Eukaryota</taxon>
        <taxon>Metazoa</taxon>
        <taxon>Ecdysozoa</taxon>
        <taxon>Arthropoda</taxon>
        <taxon>Hexapoda</taxon>
        <taxon>Insecta</taxon>
        <taxon>Pterygota</taxon>
        <taxon>Neoptera</taxon>
        <taxon>Paraneoptera</taxon>
        <taxon>Hemiptera</taxon>
        <taxon>Sternorrhyncha</taxon>
        <taxon>Aphidomorpha</taxon>
        <taxon>Aphidoidea</taxon>
        <taxon>Aphididae</taxon>
        <taxon>Macrosiphini</taxon>
        <taxon>Acyrthosiphon</taxon>
    </lineage>
</organism>
<dbReference type="OrthoDB" id="6627711at2759"/>
<dbReference type="SUPFAM" id="SSF53098">
    <property type="entry name" value="Ribonuclease H-like"/>
    <property type="match status" value="1"/>
</dbReference>
<dbReference type="Pfam" id="PF14291">
    <property type="entry name" value="DUF4371"/>
    <property type="match status" value="1"/>
</dbReference>
<evidence type="ECO:0000259" key="1">
    <source>
        <dbReference type="SMART" id="SM00597"/>
    </source>
</evidence>
<dbReference type="InterPro" id="IPR025398">
    <property type="entry name" value="DUF4371"/>
</dbReference>
<dbReference type="SMART" id="SM00597">
    <property type="entry name" value="ZnF_TTF"/>
    <property type="match status" value="1"/>
</dbReference>
<sequence length="848" mass="97576">MDKKNSDDGDVSEKLLATSEVTTDLPSINNQEINLQTRYENIENSGNGFEFLENISIINNIDDSVPTILNEYQLDTHSDELESLSNSFKWKNDPTIFSKIARYTPEMINMLLKLGPCQPKAKDLPNSQFPKVGNRCFHEAWYYRKLPDGTMMHRDWLTYSPDINRVFCLHCMLFGKKSKKAWVSDGFCKFQNGSISLMGHETTDAHVEASLKVKMRELTLPLIPSIVEEKKKQVALNREIVGQLIEITKYLGYHSLAFRGHREQWSNINKGNFKDLVELMAKYSPALSIHISNLQISGRKELSFISWQRQNLLINALAQEILVIIKFEIQNAKFFSISIDSTFDISKREQVSFVIRYTKEEKVFERLISIKESIFTTGQALFDLFIKVMEYYHLDWKTFLVGQSYDGAASMQGKYNGLQTKIKEVNPQAIFIWCHAHRLDLIITSTVGSCPKAVDLFGNMEKLFTFISGSKKRVSMYRDKQKKLYPNARVKALKKVETTRWMSQAYALTTVLETLDSILETLEDIKSFKGQVDFKTGAECTGLLCFLQSFNFLLTAHIFKRVFDFIEPVSRALQAHNIDILMAIELIKKTEKNIKYLRSSEMFFDIYESVRKFAKDNNFEFELTLPTRRLRRVPRQPSELSNDEQINDHVMAYKVNTYFVIIDKVSSELHKSNMKNKSIPVDAFSSICNNYNKILNKEDIVREYEQLIKSNINLISLDKDVSVVLNALSDESDSSSSNYSVVENESIDDSQSILKTYQIFINKGLLNIFPNLFSVLKIGVTLPISSASPERTFSKLKLIKTRLRSTMIQDRLEDLMIISCESNIKTDTDKIIDNFAMRSSVLTKALTY</sequence>
<dbReference type="EnsemblMetazoa" id="XM_008190289.1">
    <property type="protein sequence ID" value="XP_008188511.1"/>
    <property type="gene ID" value="LOC103310860"/>
</dbReference>
<dbReference type="GeneID" id="103310860"/>
<keyword evidence="3" id="KW-1185">Reference proteome</keyword>
<evidence type="ECO:0000313" key="2">
    <source>
        <dbReference type="EnsemblMetazoa" id="XP_008188511.1"/>
    </source>
</evidence>
<proteinExistence type="predicted"/>
<dbReference type="Pfam" id="PF05699">
    <property type="entry name" value="Dimer_Tnp_hAT"/>
    <property type="match status" value="1"/>
</dbReference>
<name>A0A8R2FCX2_ACYPI</name>
<protein>
    <recommendedName>
        <fullName evidence="1">TTF-type domain-containing protein</fullName>
    </recommendedName>
</protein>
<reference evidence="3" key="1">
    <citation type="submission" date="2010-06" db="EMBL/GenBank/DDBJ databases">
        <authorList>
            <person name="Jiang H."/>
            <person name="Abraham K."/>
            <person name="Ali S."/>
            <person name="Alsbrooks S.L."/>
            <person name="Anim B.N."/>
            <person name="Anosike U.S."/>
            <person name="Attaway T."/>
            <person name="Bandaranaike D.P."/>
            <person name="Battles P.K."/>
            <person name="Bell S.N."/>
            <person name="Bell A.V."/>
            <person name="Beltran B."/>
            <person name="Bickham C."/>
            <person name="Bustamante Y."/>
            <person name="Caleb T."/>
            <person name="Canada A."/>
            <person name="Cardenas V."/>
            <person name="Carter K."/>
            <person name="Chacko J."/>
            <person name="Chandrabose M.N."/>
            <person name="Chavez D."/>
            <person name="Chavez A."/>
            <person name="Chen L."/>
            <person name="Chu H.-S."/>
            <person name="Claassen K.J."/>
            <person name="Cockrell R."/>
            <person name="Collins M."/>
            <person name="Cooper J.A."/>
            <person name="Cree A."/>
            <person name="Curry S.M."/>
            <person name="Da Y."/>
            <person name="Dao M.D."/>
            <person name="Das B."/>
            <person name="Davila M.-L."/>
            <person name="Davy-Carroll L."/>
            <person name="Denson S."/>
            <person name="Dinh H."/>
            <person name="Ebong V.E."/>
            <person name="Edwards J.R."/>
            <person name="Egan A."/>
            <person name="El-Daye J."/>
            <person name="Escobedo L."/>
            <person name="Fernandez S."/>
            <person name="Fernando P.R."/>
            <person name="Flagg N."/>
            <person name="Forbes L.D."/>
            <person name="Fowler R.G."/>
            <person name="Fu Q."/>
            <person name="Gabisi R.A."/>
            <person name="Ganer J."/>
            <person name="Garbino Pronczuk A."/>
            <person name="Garcia R.M."/>
            <person name="Garner T."/>
            <person name="Garrett T.E."/>
            <person name="Gonzalez D.A."/>
            <person name="Hamid H."/>
            <person name="Hawkins E.S."/>
            <person name="Hirani K."/>
            <person name="Hogues M.E."/>
            <person name="Hollins B."/>
            <person name="Hsiao C.-H."/>
            <person name="Jabil R."/>
            <person name="James M.L."/>
            <person name="Jhangiani S.N."/>
            <person name="Johnson B."/>
            <person name="Johnson Q."/>
            <person name="Joshi V."/>
            <person name="Kalu J.B."/>
            <person name="Kam C."/>
            <person name="Kashfia A."/>
            <person name="Keebler J."/>
            <person name="Kisamo H."/>
            <person name="Kovar C.L."/>
            <person name="Lago L.A."/>
            <person name="Lai C.-Y."/>
            <person name="Laidlaw J."/>
            <person name="Lara F."/>
            <person name="Le T.-K."/>
            <person name="Lee S.L."/>
            <person name="Legall F.H."/>
            <person name="Lemon S.J."/>
            <person name="Lewis L.R."/>
            <person name="Li B."/>
            <person name="Liu Y."/>
            <person name="Liu Y.-S."/>
            <person name="Lopez J."/>
            <person name="Lozado R.J."/>
            <person name="Lu J."/>
            <person name="Madu R.C."/>
            <person name="Maheshwari M."/>
            <person name="Maheshwari R."/>
            <person name="Malloy K."/>
            <person name="Martinez E."/>
            <person name="Mathew T."/>
            <person name="Mercado I.C."/>
            <person name="Mercado C."/>
            <person name="Meyer B."/>
            <person name="Montgomery K."/>
            <person name="Morgan M.B."/>
            <person name="Munidasa M."/>
            <person name="Nazareth L.V."/>
            <person name="Nelson J."/>
            <person name="Ng B.M."/>
            <person name="Nguyen N.B."/>
            <person name="Nguyen P.Q."/>
            <person name="Nguyen T."/>
            <person name="Obregon M."/>
            <person name="Okwuonu G.O."/>
            <person name="Onwere C.G."/>
            <person name="Orozco G."/>
            <person name="Parra A."/>
            <person name="Patel S."/>
            <person name="Patil S."/>
            <person name="Perez A."/>
            <person name="Perez Y."/>
            <person name="Pham C."/>
            <person name="Primus E.L."/>
            <person name="Pu L.-L."/>
            <person name="Puazo M."/>
            <person name="Qin X."/>
            <person name="Quiroz J.B."/>
            <person name="Reese J."/>
            <person name="Richards S."/>
            <person name="Rives C.M."/>
            <person name="Robberts R."/>
            <person name="Ruiz S.J."/>
            <person name="Ruiz M.J."/>
            <person name="Santibanez J."/>
            <person name="Schneider B.W."/>
            <person name="Sisson I."/>
            <person name="Smith M."/>
            <person name="Sodergren E."/>
            <person name="Song X.-Z."/>
            <person name="Song B.B."/>
            <person name="Summersgill H."/>
            <person name="Thelus R."/>
            <person name="Thornton R.D."/>
            <person name="Trejos Z.Y."/>
            <person name="Usmani K."/>
            <person name="Vattathil S."/>
            <person name="Villasana D."/>
            <person name="Walker D.L."/>
            <person name="Wang S."/>
            <person name="Wang K."/>
            <person name="White C.S."/>
            <person name="Williams A.C."/>
            <person name="Williamson J."/>
            <person name="Wilson K."/>
            <person name="Woghiren I.O."/>
            <person name="Woodworth J.R."/>
            <person name="Worley K.C."/>
            <person name="Wright R.A."/>
            <person name="Wu W."/>
            <person name="Young L."/>
            <person name="Zhang L."/>
            <person name="Zhang J."/>
            <person name="Zhu Y."/>
            <person name="Muzny D.M."/>
            <person name="Weinstock G."/>
            <person name="Gibbs R.A."/>
        </authorList>
    </citation>
    <scope>NUCLEOTIDE SEQUENCE [LARGE SCALE GENOMIC DNA]</scope>
    <source>
        <strain evidence="3">LSR1</strain>
    </source>
</reference>
<feature type="domain" description="TTF-type" evidence="1">
    <location>
        <begin position="142"/>
        <end position="225"/>
    </location>
</feature>
<dbReference type="RefSeq" id="XP_008188511.1">
    <property type="nucleotide sequence ID" value="XM_008190289.1"/>
</dbReference>
<accession>A0A8R2FCX2</accession>
<dbReference type="KEGG" id="api:103310860"/>
<dbReference type="InterPro" id="IPR012337">
    <property type="entry name" value="RNaseH-like_sf"/>
</dbReference>
<dbReference type="PANTHER" id="PTHR45749:SF21">
    <property type="entry name" value="DUF4371 DOMAIN-CONTAINING PROTEIN"/>
    <property type="match status" value="1"/>
</dbReference>
<dbReference type="AlphaFoldDB" id="A0A8R2FCX2"/>
<dbReference type="InterPro" id="IPR008906">
    <property type="entry name" value="HATC_C_dom"/>
</dbReference>
<dbReference type="GO" id="GO:0046983">
    <property type="term" value="F:protein dimerization activity"/>
    <property type="evidence" value="ECO:0007669"/>
    <property type="project" value="InterPro"/>
</dbReference>